<reference evidence="1 2" key="1">
    <citation type="submission" date="2018-02" db="EMBL/GenBank/DDBJ databases">
        <title>Solimicrobium silvestre gen. nov., sp. nov., isolated from alpine forest soil.</title>
        <authorList>
            <person name="Margesin R."/>
            <person name="Albuquerque L."/>
            <person name="Zhang D.-C."/>
            <person name="Froufe H.J.C."/>
            <person name="Severino R."/>
            <person name="Roxo I."/>
            <person name="Egas C."/>
            <person name="Da Costa M.S."/>
        </authorList>
    </citation>
    <scope>NUCLEOTIDE SEQUENCE [LARGE SCALE GENOMIC DNA]</scope>
    <source>
        <strain evidence="1 2">S20-91</strain>
    </source>
</reference>
<organism evidence="1 2">
    <name type="scientific">Solimicrobium silvestre</name>
    <dbReference type="NCBI Taxonomy" id="2099400"/>
    <lineage>
        <taxon>Bacteria</taxon>
        <taxon>Pseudomonadati</taxon>
        <taxon>Pseudomonadota</taxon>
        <taxon>Betaproteobacteria</taxon>
        <taxon>Burkholderiales</taxon>
        <taxon>Oxalobacteraceae</taxon>
        <taxon>Solimicrobium</taxon>
    </lineage>
</organism>
<dbReference type="RefSeq" id="WP_105530707.1">
    <property type="nucleotide sequence ID" value="NZ_PUGF01000003.1"/>
</dbReference>
<dbReference type="PANTHER" id="PTHR43845:SF1">
    <property type="entry name" value="BLR5969 PROTEIN"/>
    <property type="match status" value="1"/>
</dbReference>
<dbReference type="InterPro" id="IPR042099">
    <property type="entry name" value="ANL_N_sf"/>
</dbReference>
<dbReference type="EMBL" id="PUGF01000003">
    <property type="protein sequence ID" value="PRC94387.1"/>
    <property type="molecule type" value="Genomic_DNA"/>
</dbReference>
<evidence type="ECO:0000313" key="1">
    <source>
        <dbReference type="EMBL" id="PRC94387.1"/>
    </source>
</evidence>
<comment type="caution">
    <text evidence="1">The sequence shown here is derived from an EMBL/GenBank/DDBJ whole genome shotgun (WGS) entry which is preliminary data.</text>
</comment>
<sequence>MNQTLTPTNAASSAVRTTAHTRFDPVPVRALLQRQYALSGKPADSVPEINSYEDFTRLVPVMDGTTYAALAEATFAQNGAVGFYIGGSSGTTNKPKLVLSGTPRLGIAPTDEQRELIGNLRQNGVFQPGDVVANGFMVGLFSILHHGVNRVLEACGASIVPLGTLDESCVESQLNFLAQIGTNVLVGTPGTLVQVAHAVRRTGISVPIKRIAFTGERLGSTKLALLRSVFPGVRVISLYGISEVGFVAIGDEGSGSHKVRENAYLLETDTDGRLLLTCLDPSNPIPVVRYMPGDRITLETTEEGAWIRHIERSNLDFNFMGNLVELRSLRAAVAQTTGVADPLIDVVLYTGEDGRDELTLRVYGVSDDELVQTRQLVASLPELREAAEKNAGRVEVRSAKLEEAVLSGRQKQRQILDYRT</sequence>
<evidence type="ECO:0000313" key="2">
    <source>
        <dbReference type="Proteomes" id="UP000237839"/>
    </source>
</evidence>
<accession>A0A2S9H356</accession>
<dbReference type="SUPFAM" id="SSF56801">
    <property type="entry name" value="Acetyl-CoA synthetase-like"/>
    <property type="match status" value="1"/>
</dbReference>
<keyword evidence="2" id="KW-1185">Reference proteome</keyword>
<dbReference type="PANTHER" id="PTHR43845">
    <property type="entry name" value="BLR5969 PROTEIN"/>
    <property type="match status" value="1"/>
</dbReference>
<name>A0A2S9H356_9BURK</name>
<proteinExistence type="predicted"/>
<gene>
    <name evidence="1" type="ORF">S2091_1008</name>
</gene>
<dbReference type="OrthoDB" id="580775at2"/>
<protein>
    <submittedName>
        <fullName evidence="1">AMP-binding enzyme</fullName>
    </submittedName>
</protein>
<dbReference type="Gene3D" id="3.40.50.12780">
    <property type="entry name" value="N-terminal domain of ligase-like"/>
    <property type="match status" value="1"/>
</dbReference>
<dbReference type="AlphaFoldDB" id="A0A2S9H356"/>
<dbReference type="Proteomes" id="UP000237839">
    <property type="component" value="Unassembled WGS sequence"/>
</dbReference>